<dbReference type="EMBL" id="ML978124">
    <property type="protein sequence ID" value="KAF2100642.1"/>
    <property type="molecule type" value="Genomic_DNA"/>
</dbReference>
<dbReference type="GO" id="GO:0005634">
    <property type="term" value="C:nucleus"/>
    <property type="evidence" value="ECO:0007669"/>
    <property type="project" value="TreeGrafter"/>
</dbReference>
<gene>
    <name evidence="1" type="ORF">NA57DRAFT_65090</name>
</gene>
<proteinExistence type="predicted"/>
<reference evidence="1" key="1">
    <citation type="journal article" date="2020" name="Stud. Mycol.">
        <title>101 Dothideomycetes genomes: a test case for predicting lifestyles and emergence of pathogens.</title>
        <authorList>
            <person name="Haridas S."/>
            <person name="Albert R."/>
            <person name="Binder M."/>
            <person name="Bloem J."/>
            <person name="Labutti K."/>
            <person name="Salamov A."/>
            <person name="Andreopoulos B."/>
            <person name="Baker S."/>
            <person name="Barry K."/>
            <person name="Bills G."/>
            <person name="Bluhm B."/>
            <person name="Cannon C."/>
            <person name="Castanera R."/>
            <person name="Culley D."/>
            <person name="Daum C."/>
            <person name="Ezra D."/>
            <person name="Gonzalez J."/>
            <person name="Henrissat B."/>
            <person name="Kuo A."/>
            <person name="Liang C."/>
            <person name="Lipzen A."/>
            <person name="Lutzoni F."/>
            <person name="Magnuson J."/>
            <person name="Mondo S."/>
            <person name="Nolan M."/>
            <person name="Ohm R."/>
            <person name="Pangilinan J."/>
            <person name="Park H.-J."/>
            <person name="Ramirez L."/>
            <person name="Alfaro M."/>
            <person name="Sun H."/>
            <person name="Tritt A."/>
            <person name="Yoshinaga Y."/>
            <person name="Zwiers L.-H."/>
            <person name="Turgeon B."/>
            <person name="Goodwin S."/>
            <person name="Spatafora J."/>
            <person name="Crous P."/>
            <person name="Grigoriev I."/>
        </authorList>
    </citation>
    <scope>NUCLEOTIDE SEQUENCE</scope>
    <source>
        <strain evidence="1">CBS 133067</strain>
    </source>
</reference>
<name>A0A9P4IJ94_9PEZI</name>
<dbReference type="InterPro" id="IPR018810">
    <property type="entry name" value="UPF0662"/>
</dbReference>
<sequence length="473" mass="54193">MADSPAVRVPLDPKEQPILDKLLQIRTHLELLKQDKSTYVKSQDVLELYGRVIDEVNRLNDVRIEKRDEQNRVDTVLDDCFQLISLSFLTIGKKNEAPAVYSAISTVKRLLDHLKEAAFFSAKDLEGIDHRLHDYRECVERGQDSYDPSLLTLLEARLDLCEQTLAECKSMLSHLTPEWAPTYEKLVSILRSLSACNTRSKFPSSEVKDYQNQLKEIEKSLGEKHLDSSEISDLTEKYAEKLRQTSITGPGPMEIPSERSLLVDLLHRCIIWSKIITEKQGKINEDFKDIFDRLLGIKTSLDKLQLTYTWSMRETDLYNYQRQLDRIDEARIEGNWVDAKGQPADLHSQRTLLYLLRKSYALVYHLLISSEPVSEALQPIYNQLSTLKRCLLEVQKAGGVSSPRELYPYSMKLNSIDNMRVDGKFMVGDDIPDGQAAVNQLLAECFDIAYDLRAEAENEKEDEDGDEAIELKS</sequence>
<keyword evidence="2" id="KW-1185">Reference proteome</keyword>
<evidence type="ECO:0000313" key="2">
    <source>
        <dbReference type="Proteomes" id="UP000799772"/>
    </source>
</evidence>
<evidence type="ECO:0000313" key="1">
    <source>
        <dbReference type="EMBL" id="KAF2100642.1"/>
    </source>
</evidence>
<dbReference type="PANTHER" id="PTHR28086:SF1">
    <property type="entry name" value="CU(2+) SUPPRESSING AND BLEOMYCIN SENSITIVE PROTEIN 1"/>
    <property type="match status" value="1"/>
</dbReference>
<accession>A0A9P4IJ94</accession>
<dbReference type="Pfam" id="PF10303">
    <property type="entry name" value="DUF2408"/>
    <property type="match status" value="2"/>
</dbReference>
<dbReference type="PANTHER" id="PTHR28086">
    <property type="entry name" value="UPF0662 PROTEIN YPL260W"/>
    <property type="match status" value="1"/>
</dbReference>
<dbReference type="Proteomes" id="UP000799772">
    <property type="component" value="Unassembled WGS sequence"/>
</dbReference>
<dbReference type="GO" id="GO:0005737">
    <property type="term" value="C:cytoplasm"/>
    <property type="evidence" value="ECO:0007669"/>
    <property type="project" value="TreeGrafter"/>
</dbReference>
<protein>
    <submittedName>
        <fullName evidence="1">Uncharacterized protein</fullName>
    </submittedName>
</protein>
<comment type="caution">
    <text evidence="1">The sequence shown here is derived from an EMBL/GenBank/DDBJ whole genome shotgun (WGS) entry which is preliminary data.</text>
</comment>
<organism evidence="1 2">
    <name type="scientific">Rhizodiscina lignyota</name>
    <dbReference type="NCBI Taxonomy" id="1504668"/>
    <lineage>
        <taxon>Eukaryota</taxon>
        <taxon>Fungi</taxon>
        <taxon>Dikarya</taxon>
        <taxon>Ascomycota</taxon>
        <taxon>Pezizomycotina</taxon>
        <taxon>Dothideomycetes</taxon>
        <taxon>Pleosporomycetidae</taxon>
        <taxon>Aulographales</taxon>
        <taxon>Rhizodiscinaceae</taxon>
        <taxon>Rhizodiscina</taxon>
    </lineage>
</organism>
<dbReference type="OrthoDB" id="2011986at2759"/>
<dbReference type="AlphaFoldDB" id="A0A9P4IJ94"/>